<name>A0ABR6KSC2_9BACT</name>
<sequence length="37" mass="4251">MEGTEIRPIDISDEFYISLKNTSHTSETDEISNHNIL</sequence>
<reference evidence="1 2" key="1">
    <citation type="submission" date="2020-08" db="EMBL/GenBank/DDBJ databases">
        <title>Genomic Encyclopedia of Type Strains, Phase IV (KMG-IV): sequencing the most valuable type-strain genomes for metagenomic binning, comparative biology and taxonomic classification.</title>
        <authorList>
            <person name="Goeker M."/>
        </authorList>
    </citation>
    <scope>NUCLEOTIDE SEQUENCE [LARGE SCALE GENOMIC DNA]</scope>
    <source>
        <strain evidence="1 2">DSM 102983</strain>
    </source>
</reference>
<evidence type="ECO:0000313" key="2">
    <source>
        <dbReference type="Proteomes" id="UP000533637"/>
    </source>
</evidence>
<gene>
    <name evidence="1" type="ORF">GGQ57_004232</name>
</gene>
<dbReference type="EMBL" id="JACHOC010000009">
    <property type="protein sequence ID" value="MBB4624304.1"/>
    <property type="molecule type" value="Genomic_DNA"/>
</dbReference>
<comment type="caution">
    <text evidence="1">The sequence shown here is derived from an EMBL/GenBank/DDBJ whole genome shotgun (WGS) entry which is preliminary data.</text>
</comment>
<dbReference type="Proteomes" id="UP000533637">
    <property type="component" value="Unassembled WGS sequence"/>
</dbReference>
<proteinExistence type="predicted"/>
<organism evidence="1 2">
    <name type="scientific">Parabacteroides faecis</name>
    <dbReference type="NCBI Taxonomy" id="1217282"/>
    <lineage>
        <taxon>Bacteria</taxon>
        <taxon>Pseudomonadati</taxon>
        <taxon>Bacteroidota</taxon>
        <taxon>Bacteroidia</taxon>
        <taxon>Bacteroidales</taxon>
        <taxon>Tannerellaceae</taxon>
        <taxon>Parabacteroides</taxon>
    </lineage>
</organism>
<accession>A0ABR6KSC2</accession>
<protein>
    <submittedName>
        <fullName evidence="1">Uncharacterized protein</fullName>
    </submittedName>
</protein>
<keyword evidence="2" id="KW-1185">Reference proteome</keyword>
<evidence type="ECO:0000313" key="1">
    <source>
        <dbReference type="EMBL" id="MBB4624304.1"/>
    </source>
</evidence>